<reference evidence="2" key="2">
    <citation type="submission" date="2023-01" db="EMBL/GenBank/DDBJ databases">
        <authorList>
            <person name="Sun Q."/>
            <person name="Evtushenko L."/>
        </authorList>
    </citation>
    <scope>NUCLEOTIDE SEQUENCE</scope>
    <source>
        <strain evidence="2">VKM Ac-2007</strain>
    </source>
</reference>
<keyword evidence="1" id="KW-0812">Transmembrane</keyword>
<evidence type="ECO:0000313" key="2">
    <source>
        <dbReference type="EMBL" id="GLK07600.1"/>
    </source>
</evidence>
<evidence type="ECO:0000256" key="1">
    <source>
        <dbReference type="SAM" id="Phobius"/>
    </source>
</evidence>
<keyword evidence="1" id="KW-1133">Transmembrane helix</keyword>
<evidence type="ECO:0000313" key="3">
    <source>
        <dbReference type="Proteomes" id="UP001143474"/>
    </source>
</evidence>
<feature type="transmembrane region" description="Helical" evidence="1">
    <location>
        <begin position="72"/>
        <end position="93"/>
    </location>
</feature>
<feature type="transmembrane region" description="Helical" evidence="1">
    <location>
        <begin position="43"/>
        <end position="63"/>
    </location>
</feature>
<dbReference type="Proteomes" id="UP001143474">
    <property type="component" value="Unassembled WGS sequence"/>
</dbReference>
<dbReference type="EMBL" id="BSEV01000001">
    <property type="protein sequence ID" value="GLK07600.1"/>
    <property type="molecule type" value="Genomic_DNA"/>
</dbReference>
<reference evidence="2" key="1">
    <citation type="journal article" date="2014" name="Int. J. Syst. Evol. Microbiol.">
        <title>Complete genome sequence of Corynebacterium casei LMG S-19264T (=DSM 44701T), isolated from a smear-ripened cheese.</title>
        <authorList>
            <consortium name="US DOE Joint Genome Institute (JGI-PGF)"/>
            <person name="Walter F."/>
            <person name="Albersmeier A."/>
            <person name="Kalinowski J."/>
            <person name="Ruckert C."/>
        </authorList>
    </citation>
    <scope>NUCLEOTIDE SEQUENCE</scope>
    <source>
        <strain evidence="2">VKM Ac-2007</strain>
    </source>
</reference>
<name>A0A9W6MBA3_9ACTN</name>
<protein>
    <submittedName>
        <fullName evidence="2">Uncharacterized protein</fullName>
    </submittedName>
</protein>
<proteinExistence type="predicted"/>
<accession>A0A9W6MBA3</accession>
<feature type="transmembrane region" description="Helical" evidence="1">
    <location>
        <begin position="99"/>
        <end position="119"/>
    </location>
</feature>
<dbReference type="AlphaFoldDB" id="A0A9W6MBA3"/>
<sequence length="125" mass="12790">MSTSRFLPALRVMLALQTVALLLQAITAGLLLSTPGGRGLHNASAGVVLVTALLYLVVAILVWRPGGGSPRAVAPAVAMVVLVLAQAMLGALHMKALHVPLGVLMFGGSLVQLVQVLLARRAVAA</sequence>
<dbReference type="RefSeq" id="WP_271216128.1">
    <property type="nucleotide sequence ID" value="NZ_BAAAVD010000033.1"/>
</dbReference>
<comment type="caution">
    <text evidence="2">The sequence shown here is derived from an EMBL/GenBank/DDBJ whole genome shotgun (WGS) entry which is preliminary data.</text>
</comment>
<gene>
    <name evidence="2" type="ORF">GCM10017600_10050</name>
</gene>
<keyword evidence="1" id="KW-0472">Membrane</keyword>
<keyword evidence="3" id="KW-1185">Reference proteome</keyword>
<organism evidence="2 3">
    <name type="scientific">Streptosporangium carneum</name>
    <dbReference type="NCBI Taxonomy" id="47481"/>
    <lineage>
        <taxon>Bacteria</taxon>
        <taxon>Bacillati</taxon>
        <taxon>Actinomycetota</taxon>
        <taxon>Actinomycetes</taxon>
        <taxon>Streptosporangiales</taxon>
        <taxon>Streptosporangiaceae</taxon>
        <taxon>Streptosporangium</taxon>
    </lineage>
</organism>